<protein>
    <recommendedName>
        <fullName evidence="9">Polysaccharide biosynthesis protein</fullName>
    </recommendedName>
</protein>
<keyword evidence="5 6" id="KW-0472">Membrane</keyword>
<feature type="transmembrane region" description="Helical" evidence="6">
    <location>
        <begin position="15"/>
        <end position="33"/>
    </location>
</feature>
<feature type="transmembrane region" description="Helical" evidence="6">
    <location>
        <begin position="321"/>
        <end position="339"/>
    </location>
</feature>
<feature type="transmembrane region" description="Helical" evidence="6">
    <location>
        <begin position="359"/>
        <end position="377"/>
    </location>
</feature>
<keyword evidence="4 6" id="KW-1133">Transmembrane helix</keyword>
<evidence type="ECO:0000256" key="1">
    <source>
        <dbReference type="ARBA" id="ARBA00004651"/>
    </source>
</evidence>
<evidence type="ECO:0000313" key="7">
    <source>
        <dbReference type="EMBL" id="GET34205.1"/>
    </source>
</evidence>
<organism evidence="7 8">
    <name type="scientific">Prolixibacter bellariivorans</name>
    <dbReference type="NCBI Taxonomy" id="314319"/>
    <lineage>
        <taxon>Bacteria</taxon>
        <taxon>Pseudomonadati</taxon>
        <taxon>Bacteroidota</taxon>
        <taxon>Bacteroidia</taxon>
        <taxon>Marinilabiliales</taxon>
        <taxon>Prolixibacteraceae</taxon>
        <taxon>Prolixibacter</taxon>
    </lineage>
</organism>
<keyword evidence="3 6" id="KW-0812">Transmembrane</keyword>
<dbReference type="GO" id="GO:0005886">
    <property type="term" value="C:plasma membrane"/>
    <property type="evidence" value="ECO:0007669"/>
    <property type="project" value="UniProtKB-SubCell"/>
</dbReference>
<reference evidence="7 8" key="1">
    <citation type="submission" date="2019-10" db="EMBL/GenBank/DDBJ databases">
        <title>Prolixibacter strains distinguished by the presence of nitrate reductase genes were adept at nitrate-dependent anaerobic corrosion of metallic iron and carbon steel.</title>
        <authorList>
            <person name="Iino T."/>
            <person name="Shono N."/>
            <person name="Ito K."/>
            <person name="Nakamura R."/>
            <person name="Sueoka K."/>
            <person name="Harayama S."/>
            <person name="Ohkuma M."/>
        </authorList>
    </citation>
    <scope>NUCLEOTIDE SEQUENCE [LARGE SCALE GENOMIC DNA]</scope>
    <source>
        <strain evidence="7 8">JCM 13498</strain>
    </source>
</reference>
<feature type="transmembrane region" description="Helical" evidence="6">
    <location>
        <begin position="45"/>
        <end position="64"/>
    </location>
</feature>
<keyword evidence="2" id="KW-1003">Cell membrane</keyword>
<feature type="transmembrane region" description="Helical" evidence="6">
    <location>
        <begin position="172"/>
        <end position="192"/>
    </location>
</feature>
<dbReference type="InterPro" id="IPR050833">
    <property type="entry name" value="Poly_Biosynth_Transport"/>
</dbReference>
<proteinExistence type="predicted"/>
<feature type="transmembrane region" description="Helical" evidence="6">
    <location>
        <begin position="383"/>
        <end position="404"/>
    </location>
</feature>
<dbReference type="OrthoDB" id="3246647at2"/>
<evidence type="ECO:0000313" key="8">
    <source>
        <dbReference type="Proteomes" id="UP000391834"/>
    </source>
</evidence>
<comment type="subcellular location">
    <subcellularLocation>
        <location evidence="1">Cell membrane</location>
        <topology evidence="1">Multi-pass membrane protein</topology>
    </subcellularLocation>
</comment>
<feature type="transmembrane region" description="Helical" evidence="6">
    <location>
        <begin position="288"/>
        <end position="309"/>
    </location>
</feature>
<dbReference type="PANTHER" id="PTHR30250:SF11">
    <property type="entry name" value="O-ANTIGEN TRANSPORTER-RELATED"/>
    <property type="match status" value="1"/>
</dbReference>
<dbReference type="EMBL" id="BLAX01000001">
    <property type="protein sequence ID" value="GET34205.1"/>
    <property type="molecule type" value="Genomic_DNA"/>
</dbReference>
<name>A0A5M4B222_9BACT</name>
<dbReference type="Pfam" id="PF01943">
    <property type="entry name" value="Polysacc_synt"/>
    <property type="match status" value="1"/>
</dbReference>
<keyword evidence="8" id="KW-1185">Reference proteome</keyword>
<evidence type="ECO:0000256" key="6">
    <source>
        <dbReference type="SAM" id="Phobius"/>
    </source>
</evidence>
<comment type="caution">
    <text evidence="7">The sequence shown here is derived from an EMBL/GenBank/DDBJ whole genome shotgun (WGS) entry which is preliminary data.</text>
</comment>
<accession>A0A5M4B222</accession>
<dbReference type="RefSeq" id="WP_025864069.1">
    <property type="nucleotide sequence ID" value="NZ_BLAX01000001.1"/>
</dbReference>
<feature type="transmembrane region" description="Helical" evidence="6">
    <location>
        <begin position="245"/>
        <end position="268"/>
    </location>
</feature>
<dbReference type="InterPro" id="IPR002797">
    <property type="entry name" value="Polysacc_synth"/>
</dbReference>
<feature type="transmembrane region" description="Helical" evidence="6">
    <location>
        <begin position="204"/>
        <end position="225"/>
    </location>
</feature>
<dbReference type="AlphaFoldDB" id="A0A5M4B222"/>
<evidence type="ECO:0000256" key="3">
    <source>
        <dbReference type="ARBA" id="ARBA00022692"/>
    </source>
</evidence>
<sequence>MVIATTHVKSLRRNVAWMFVGNGFYAFCQWLVLSILSKLTTIQELGYFTLSLAIATPVYMFMNFQLRSVLITDAENRWEFSEFFTIRIATTTLGFLIVLMIGAFFGSGTFFTILLLLSAIKAIEAFTDIIHGKLQQQESMSMIARSLMIKGSGFVLSVIIGIVVFKSLISGLLLYFLLCIGFIYFIDYHFLVRVTGKIKLLSKSITRTILIVGFPLAIVRLIIALNGNVAKYIAEISLGTEKQAIYSTLAYLIVMGDVLIQAIGQTFIPRISKYAKEQDWKSVKRLKFYFSIICIVTGFSLYLASITAGELILKILFSAEIAKYQHLFSLLMITGILVYYSSSAGQTLTALKIFKPQPWIHGVVFTVNMICLLFLVKPFGLTGIVYATITAYVVRIILSEWLLYRHLYLRGTIS</sequence>
<evidence type="ECO:0000256" key="4">
    <source>
        <dbReference type="ARBA" id="ARBA00022989"/>
    </source>
</evidence>
<gene>
    <name evidence="7" type="ORF">PbJCM13498_30680</name>
</gene>
<evidence type="ECO:0008006" key="9">
    <source>
        <dbReference type="Google" id="ProtNLM"/>
    </source>
</evidence>
<dbReference type="PANTHER" id="PTHR30250">
    <property type="entry name" value="PST FAMILY PREDICTED COLANIC ACID TRANSPORTER"/>
    <property type="match status" value="1"/>
</dbReference>
<feature type="transmembrane region" description="Helical" evidence="6">
    <location>
        <begin position="84"/>
        <end position="117"/>
    </location>
</feature>
<dbReference type="Proteomes" id="UP000391834">
    <property type="component" value="Unassembled WGS sequence"/>
</dbReference>
<feature type="transmembrane region" description="Helical" evidence="6">
    <location>
        <begin position="147"/>
        <end position="166"/>
    </location>
</feature>
<evidence type="ECO:0000256" key="5">
    <source>
        <dbReference type="ARBA" id="ARBA00023136"/>
    </source>
</evidence>
<evidence type="ECO:0000256" key="2">
    <source>
        <dbReference type="ARBA" id="ARBA00022475"/>
    </source>
</evidence>